<dbReference type="PANTHER" id="PTHR22642">
    <property type="entry name" value="IMIDAZOLONEPROPIONASE"/>
    <property type="match status" value="1"/>
</dbReference>
<evidence type="ECO:0000313" key="2">
    <source>
        <dbReference type="EMBL" id="QAA75782.1"/>
    </source>
</evidence>
<dbReference type="InterPro" id="IPR013108">
    <property type="entry name" value="Amidohydro_3"/>
</dbReference>
<dbReference type="AlphaFoldDB" id="A0A410FS21"/>
<name>A0A410FS21_BIPS1</name>
<dbReference type="InterPro" id="IPR032466">
    <property type="entry name" value="Metal_Hydrolase"/>
</dbReference>
<dbReference type="PANTHER" id="PTHR22642:SF2">
    <property type="entry name" value="PROTEIN LONG AFTER FAR-RED 3"/>
    <property type="match status" value="1"/>
</dbReference>
<dbReference type="Pfam" id="PF07969">
    <property type="entry name" value="Amidohydro_3"/>
    <property type="match status" value="1"/>
</dbReference>
<feature type="domain" description="Amidohydrolase 3" evidence="1">
    <location>
        <begin position="50"/>
        <end position="492"/>
    </location>
</feature>
<accession>A0A410FS21</accession>
<dbReference type="InterPro" id="IPR011059">
    <property type="entry name" value="Metal-dep_hydrolase_composite"/>
</dbReference>
<dbReference type="Gene3D" id="2.30.40.10">
    <property type="entry name" value="Urease, subunit C, domain 1"/>
    <property type="match status" value="1"/>
</dbReference>
<dbReference type="GO" id="GO:0016810">
    <property type="term" value="F:hydrolase activity, acting on carbon-nitrogen (but not peptide) bonds"/>
    <property type="evidence" value="ECO:0007669"/>
    <property type="project" value="InterPro"/>
</dbReference>
<evidence type="ECO:0000313" key="3">
    <source>
        <dbReference type="Proteomes" id="UP000287233"/>
    </source>
</evidence>
<dbReference type="Proteomes" id="UP000287233">
    <property type="component" value="Chromosome"/>
</dbReference>
<dbReference type="SUPFAM" id="SSF51338">
    <property type="entry name" value="Composite domain of metallo-dependent hydrolases"/>
    <property type="match status" value="1"/>
</dbReference>
<reference evidence="3" key="1">
    <citation type="submission" date="2018-12" db="EMBL/GenBank/DDBJ databases">
        <title>Complete genome sequence of an uncultured bacterium of the candidate phylum Bipolaricaulota.</title>
        <authorList>
            <person name="Kadnikov V.V."/>
            <person name="Mardanov A.V."/>
            <person name="Beletsky A.V."/>
            <person name="Frank Y.A."/>
            <person name="Karnachuk O.V."/>
            <person name="Ravin N.V."/>
        </authorList>
    </citation>
    <scope>NUCLEOTIDE SEQUENCE [LARGE SCALE GENOMIC DNA]</scope>
</reference>
<dbReference type="Gene3D" id="3.20.20.140">
    <property type="entry name" value="Metal-dependent hydrolases"/>
    <property type="match status" value="1"/>
</dbReference>
<sequence>MPADLILHGGPVFGADGADAIAVRCGRIVAVGSASEILRFRSPEVALVPLRGRAVLPGFFDGHTHFVRVGLEQSFYVELRTAKSLAEALERLRSAAAHRREGWIIGRGWDESRWPEKRYLERADLDRAVPRQPCYAMRVDGHMLTANTLALARCTRPEGESVDRDLGHLREEAAWELVRAARPDRDTLIEAVAAASRHAAALGVTAVADMAGADHLGLYQSALRRGTLTTRVLLYLPVEDLPALQSLTVSRGFGSPLVAIQGVKVFADGSIGARTAALRAPYRDGKGTGQLLIDRESLARLWREVEEAGLQLAVHAIGDRAIEEVLTAAHQTGIGSHARHRIEHLELPTTDQLDRVAALGLIGSMQPNFLQWSGPGGMYEERLGPERDAGIDPHREVLARGIPLAFGSDGMPMGPLYGIGLALASPHPVQRLSWAEAVRAYTEGAAHASWMEKDLGTIAPGKWADLVVLSGDPARTPWEELKVDLTFLGGERIHAREERT</sequence>
<organism evidence="2 3">
    <name type="scientific">Bipolaricaulis sibiricus</name>
    <dbReference type="NCBI Taxonomy" id="2501609"/>
    <lineage>
        <taxon>Bacteria</taxon>
        <taxon>Candidatus Bipolaricaulota</taxon>
        <taxon>Candidatus Bipolaricaulia</taxon>
        <taxon>Candidatus Bipolaricaulales</taxon>
        <taxon>Candidatus Bipolaricaulaceae</taxon>
        <taxon>Candidatus Bipolaricaulis</taxon>
    </lineage>
</organism>
<evidence type="ECO:0000259" key="1">
    <source>
        <dbReference type="Pfam" id="PF07969"/>
    </source>
</evidence>
<dbReference type="EMBL" id="CP034928">
    <property type="protein sequence ID" value="QAA75782.1"/>
    <property type="molecule type" value="Genomic_DNA"/>
</dbReference>
<dbReference type="CDD" id="cd01300">
    <property type="entry name" value="YtcJ_like"/>
    <property type="match status" value="1"/>
</dbReference>
<dbReference type="Gene3D" id="3.10.310.70">
    <property type="match status" value="1"/>
</dbReference>
<dbReference type="KEGG" id="bih:BIP78_0014"/>
<dbReference type="InterPro" id="IPR033932">
    <property type="entry name" value="YtcJ-like"/>
</dbReference>
<protein>
    <recommendedName>
        <fullName evidence="1">Amidohydrolase 3 domain-containing protein</fullName>
    </recommendedName>
</protein>
<gene>
    <name evidence="2" type="ORF">BIP78_0014</name>
</gene>
<proteinExistence type="predicted"/>
<dbReference type="SUPFAM" id="SSF51556">
    <property type="entry name" value="Metallo-dependent hydrolases"/>
    <property type="match status" value="1"/>
</dbReference>